<evidence type="ECO:0000313" key="1">
    <source>
        <dbReference type="EMBL" id="KAK7237094.1"/>
    </source>
</evidence>
<name>A0ABR1FS25_AURAN</name>
<dbReference type="KEGG" id="aaf:AURANDRAFT_72226"/>
<proteinExistence type="predicted"/>
<gene>
    <name evidence="1" type="ORF">SO694_0009006</name>
</gene>
<accession>A0ABR1FS25</accession>
<protein>
    <submittedName>
        <fullName evidence="1">Uncharacterized protein</fullName>
    </submittedName>
</protein>
<organism evidence="1 2">
    <name type="scientific">Aureococcus anophagefferens</name>
    <name type="common">Harmful bloom alga</name>
    <dbReference type="NCBI Taxonomy" id="44056"/>
    <lineage>
        <taxon>Eukaryota</taxon>
        <taxon>Sar</taxon>
        <taxon>Stramenopiles</taxon>
        <taxon>Ochrophyta</taxon>
        <taxon>Pelagophyceae</taxon>
        <taxon>Pelagomonadales</taxon>
        <taxon>Pelagomonadaceae</taxon>
        <taxon>Aureococcus</taxon>
    </lineage>
</organism>
<keyword evidence="2" id="KW-1185">Reference proteome</keyword>
<reference evidence="1 2" key="1">
    <citation type="submission" date="2024-03" db="EMBL/GenBank/DDBJ databases">
        <title>Aureococcus anophagefferens CCMP1851 and Kratosvirus quantuckense: Draft genome of a second virus-susceptible host strain in the model system.</title>
        <authorList>
            <person name="Chase E."/>
            <person name="Truchon A.R."/>
            <person name="Schepens W."/>
            <person name="Wilhelm S.W."/>
        </authorList>
    </citation>
    <scope>NUCLEOTIDE SEQUENCE [LARGE SCALE GENOMIC DNA]</scope>
    <source>
        <strain evidence="1 2">CCMP1851</strain>
    </source>
</reference>
<sequence length="708" mass="78224">MRRTNPAGNDATHPAAPGGSFEVHESSNASGSQDAKSPAVCRTPKVLSTQLWQSVSSIASVDSAESLLRRSVTFSERHGTVSEWEKRVATAPDIVASSPRLISCSMPLVDECPPEIPSDGEYSEDFDGDDGLADGPLASSVSYGEDFEDRTAASSTTRNATSRTSRIAQQSASDIVDSNCDASGTAYSEDFENSLSKSGWNHDSVPRLPLSDVATLLRHLTSEKCLPTQISEIRHKLKGVSRALNQPGNCFSDTVKEAMQISLGVEDQLEQLEVDLVAGQRQRGLEVCAVQEEKQAASARADARRVEHERKLLESQQRADAVAHDLIHTKEKLADVETQLMNSKTLLKVADAACSDREKEAVLSGREIIKLKARLSKMAAESGTATKGLMAKLKATDEARKTDVMRRNIEVAVLRGAIEAVEKCHSKEILNTPDFGKQRLAFEEDRLHEMRRMVEEERLDIQRYRSALQDNHYAREKKFEEERLRVLHQSNQELIAGRANVDVYRTMNDEANRREKERLICLQSVLDSERTSIARDRSVLDAERSQLEVERTEFRSMCATLEPRFRDADAIESRATLREKAATKAEDDVRAAAAEMRLTKVDLDKREAAVSEASLAAIKATQRAEQVIKFACSQLVQSKQNAIVVEHSKFVISRQRVALARQIVDARRAVSYIKHSRGSPGLNCAHSNLGFRAHAHANSKGGSEELAG</sequence>
<evidence type="ECO:0000313" key="2">
    <source>
        <dbReference type="Proteomes" id="UP001363151"/>
    </source>
</evidence>
<dbReference type="Proteomes" id="UP001363151">
    <property type="component" value="Unassembled WGS sequence"/>
</dbReference>
<dbReference type="EMBL" id="JBBJCI010000254">
    <property type="protein sequence ID" value="KAK7237094.1"/>
    <property type="molecule type" value="Genomic_DNA"/>
</dbReference>
<comment type="caution">
    <text evidence="1">The sequence shown here is derived from an EMBL/GenBank/DDBJ whole genome shotgun (WGS) entry which is preliminary data.</text>
</comment>